<dbReference type="Proteomes" id="UP000183077">
    <property type="component" value="Unassembled WGS sequence"/>
</dbReference>
<organism evidence="1 2">
    <name type="scientific">Myroides marinus</name>
    <dbReference type="NCBI Taxonomy" id="703342"/>
    <lineage>
        <taxon>Bacteria</taxon>
        <taxon>Pseudomonadati</taxon>
        <taxon>Bacteroidota</taxon>
        <taxon>Flavobacteriia</taxon>
        <taxon>Flavobacteriales</taxon>
        <taxon>Flavobacteriaceae</taxon>
        <taxon>Myroides</taxon>
    </lineage>
</organism>
<dbReference type="InterPro" id="IPR036034">
    <property type="entry name" value="PDZ_sf"/>
</dbReference>
<keyword evidence="1" id="KW-0645">Protease</keyword>
<accession>A0A1H6U6Y7</accession>
<dbReference type="Pfam" id="PF13650">
    <property type="entry name" value="Asp_protease_2"/>
    <property type="match status" value="1"/>
</dbReference>
<keyword evidence="1" id="KW-0378">Hydrolase</keyword>
<dbReference type="EMBL" id="FNYS01000006">
    <property type="protein sequence ID" value="SEI87276.1"/>
    <property type="molecule type" value="Genomic_DNA"/>
</dbReference>
<gene>
    <name evidence="1" type="ORF">SAMN04488018_10637</name>
</gene>
<dbReference type="Gene3D" id="2.30.42.10">
    <property type="match status" value="1"/>
</dbReference>
<name>A0A1H6U6Y7_9FLAO</name>
<proteinExistence type="predicted"/>
<evidence type="ECO:0000313" key="1">
    <source>
        <dbReference type="EMBL" id="SEI87276.1"/>
    </source>
</evidence>
<protein>
    <submittedName>
        <fullName evidence="1">Aspartyl protease</fullName>
    </submittedName>
</protein>
<reference evidence="1 2" key="1">
    <citation type="submission" date="2016-10" db="EMBL/GenBank/DDBJ databases">
        <authorList>
            <person name="de Groot N.N."/>
        </authorList>
    </citation>
    <scope>NUCLEOTIDE SEQUENCE [LARGE SCALE GENOMIC DNA]</scope>
    <source>
        <strain evidence="1 2">DSM 23048</strain>
    </source>
</reference>
<dbReference type="GO" id="GO:0008233">
    <property type="term" value="F:peptidase activity"/>
    <property type="evidence" value="ECO:0007669"/>
    <property type="project" value="UniProtKB-KW"/>
</dbReference>
<dbReference type="InterPro" id="IPR021109">
    <property type="entry name" value="Peptidase_aspartic_dom_sf"/>
</dbReference>
<dbReference type="AlphaFoldDB" id="A0A1H6U6Y7"/>
<dbReference type="SUPFAM" id="SSF50156">
    <property type="entry name" value="PDZ domain-like"/>
    <property type="match status" value="1"/>
</dbReference>
<evidence type="ECO:0000313" key="2">
    <source>
        <dbReference type="Proteomes" id="UP000183077"/>
    </source>
</evidence>
<dbReference type="Gene3D" id="2.40.70.10">
    <property type="entry name" value="Acid Proteases"/>
    <property type="match status" value="1"/>
</dbReference>
<sequence length="388" mass="43666">MSTSIIKVINTHCFMKFQKVLLFLFLVSVSIGYAQTIRLPYNDDSGWMLVELKVNEKPMTFLFDTGWDGLSIRASLLDEYSHGEQIAAIDANNVVQAIPTFTVDNLKVGNYTFSKLPFTDFESFPMINDPIFNCYKIDGVLGNVIYKDKILEIDPIKKEIVLHDFTPELVDTLLKNKFTSVPTYPVEGGTRILVPTEIGAGIKRLFLFDTGDNGYLTMSADRALVAYLASLKFNSYISVGSIGAFGLNESVNRTLITQEGKIKMGKLALDNEELTFTANDSTYQMGVEFIKQFHFYYLPSFNLIYLKKVQNNPVVSTLEKVGYGIAYIDGKYMVAAIHQKEQNVRLGDIVVSIDGTPIEQLCGYRKYLQRSKTTPKLVVVRDGKQMTL</sequence>
<dbReference type="GO" id="GO:0006508">
    <property type="term" value="P:proteolysis"/>
    <property type="evidence" value="ECO:0007669"/>
    <property type="project" value="UniProtKB-KW"/>
</dbReference>